<keyword evidence="4" id="KW-0804">Transcription</keyword>
<evidence type="ECO:0000256" key="2">
    <source>
        <dbReference type="ARBA" id="ARBA00023015"/>
    </source>
</evidence>
<evidence type="ECO:0000256" key="5">
    <source>
        <dbReference type="PROSITE-ProRule" id="PRU01091"/>
    </source>
</evidence>
<dbReference type="InterPro" id="IPR016032">
    <property type="entry name" value="Sig_transdc_resp-reg_C-effctor"/>
</dbReference>
<dbReference type="PANTHER" id="PTHR35807:SF1">
    <property type="entry name" value="TRANSCRIPTIONAL REGULATOR REDD"/>
    <property type="match status" value="1"/>
</dbReference>
<dbReference type="Pfam" id="PF13191">
    <property type="entry name" value="AAA_16"/>
    <property type="match status" value="1"/>
</dbReference>
<dbReference type="SUPFAM" id="SSF46894">
    <property type="entry name" value="C-terminal effector domain of the bipartite response regulators"/>
    <property type="match status" value="1"/>
</dbReference>
<dbReference type="CDD" id="cd15831">
    <property type="entry name" value="BTAD"/>
    <property type="match status" value="1"/>
</dbReference>
<feature type="DNA-binding region" description="OmpR/PhoB-type" evidence="5">
    <location>
        <begin position="1"/>
        <end position="106"/>
    </location>
</feature>
<protein>
    <submittedName>
        <fullName evidence="8">BTAD domain-containing putative transcriptional regulator</fullName>
    </submittedName>
</protein>
<gene>
    <name evidence="8" type="ORF">GCM10009843_39370</name>
</gene>
<dbReference type="Gene3D" id="1.10.10.10">
    <property type="entry name" value="Winged helix-like DNA-binding domain superfamily/Winged helix DNA-binding domain"/>
    <property type="match status" value="1"/>
</dbReference>
<dbReference type="SMART" id="SM01043">
    <property type="entry name" value="BTAD"/>
    <property type="match status" value="1"/>
</dbReference>
<dbReference type="RefSeq" id="WP_344305570.1">
    <property type="nucleotide sequence ID" value="NZ_BAAAQQ010000014.1"/>
</dbReference>
<evidence type="ECO:0000313" key="8">
    <source>
        <dbReference type="EMBL" id="GAA2133659.1"/>
    </source>
</evidence>
<dbReference type="InterPro" id="IPR011990">
    <property type="entry name" value="TPR-like_helical_dom_sf"/>
</dbReference>
<dbReference type="PANTHER" id="PTHR35807">
    <property type="entry name" value="TRANSCRIPTIONAL REGULATOR REDD-RELATED"/>
    <property type="match status" value="1"/>
</dbReference>
<evidence type="ECO:0000259" key="7">
    <source>
        <dbReference type="PROSITE" id="PS51755"/>
    </source>
</evidence>
<evidence type="ECO:0000313" key="9">
    <source>
        <dbReference type="Proteomes" id="UP001500575"/>
    </source>
</evidence>
<feature type="region of interest" description="Disordered" evidence="6">
    <location>
        <begin position="293"/>
        <end position="315"/>
    </location>
</feature>
<dbReference type="InterPro" id="IPR027417">
    <property type="entry name" value="P-loop_NTPase"/>
</dbReference>
<dbReference type="InterPro" id="IPR001867">
    <property type="entry name" value="OmpR/PhoB-type_DNA-bd"/>
</dbReference>
<dbReference type="Gene3D" id="3.40.50.300">
    <property type="entry name" value="P-loop containing nucleotide triphosphate hydrolases"/>
    <property type="match status" value="1"/>
</dbReference>
<keyword evidence="2" id="KW-0805">Transcription regulation</keyword>
<dbReference type="Pfam" id="PF03704">
    <property type="entry name" value="BTAD"/>
    <property type="match status" value="1"/>
</dbReference>
<feature type="domain" description="OmpR/PhoB-type" evidence="7">
    <location>
        <begin position="1"/>
        <end position="106"/>
    </location>
</feature>
<dbReference type="InterPro" id="IPR051677">
    <property type="entry name" value="AfsR-DnrI-RedD_regulator"/>
</dbReference>
<dbReference type="InterPro" id="IPR005158">
    <property type="entry name" value="BTAD"/>
</dbReference>
<keyword evidence="3 5" id="KW-0238">DNA-binding</keyword>
<dbReference type="InterPro" id="IPR036388">
    <property type="entry name" value="WH-like_DNA-bd_sf"/>
</dbReference>
<dbReference type="SMART" id="SM00862">
    <property type="entry name" value="Trans_reg_C"/>
    <property type="match status" value="1"/>
</dbReference>
<dbReference type="Gene3D" id="1.25.40.10">
    <property type="entry name" value="Tetratricopeptide repeat domain"/>
    <property type="match status" value="1"/>
</dbReference>
<organism evidence="8 9">
    <name type="scientific">Nocardioides bigeumensis</name>
    <dbReference type="NCBI Taxonomy" id="433657"/>
    <lineage>
        <taxon>Bacteria</taxon>
        <taxon>Bacillati</taxon>
        <taxon>Actinomycetota</taxon>
        <taxon>Actinomycetes</taxon>
        <taxon>Propionibacteriales</taxon>
        <taxon>Nocardioidaceae</taxon>
        <taxon>Nocardioides</taxon>
    </lineage>
</organism>
<dbReference type="Proteomes" id="UP001500575">
    <property type="component" value="Unassembled WGS sequence"/>
</dbReference>
<comment type="similarity">
    <text evidence="1">Belongs to the AfsR/DnrI/RedD regulatory family.</text>
</comment>
<evidence type="ECO:0000256" key="3">
    <source>
        <dbReference type="ARBA" id="ARBA00023125"/>
    </source>
</evidence>
<dbReference type="InterPro" id="IPR003593">
    <property type="entry name" value="AAA+_ATPase"/>
</dbReference>
<evidence type="ECO:0000256" key="4">
    <source>
        <dbReference type="ARBA" id="ARBA00023163"/>
    </source>
</evidence>
<dbReference type="PROSITE" id="PS51755">
    <property type="entry name" value="OMPR_PHOB"/>
    <property type="match status" value="1"/>
</dbReference>
<dbReference type="EMBL" id="BAAAQQ010000014">
    <property type="protein sequence ID" value="GAA2133659.1"/>
    <property type="molecule type" value="Genomic_DNA"/>
</dbReference>
<dbReference type="SUPFAM" id="SSF52540">
    <property type="entry name" value="P-loop containing nucleoside triphosphate hydrolases"/>
    <property type="match status" value="1"/>
</dbReference>
<comment type="caution">
    <text evidence="8">The sequence shown here is derived from an EMBL/GenBank/DDBJ whole genome shotgun (WGS) entry which is preliminary data.</text>
</comment>
<name>A0ABP5KK59_9ACTN</name>
<evidence type="ECO:0000256" key="6">
    <source>
        <dbReference type="SAM" id="MobiDB-lite"/>
    </source>
</evidence>
<keyword evidence="9" id="KW-1185">Reference proteome</keyword>
<reference evidence="9" key="1">
    <citation type="journal article" date="2019" name="Int. J. Syst. Evol. Microbiol.">
        <title>The Global Catalogue of Microorganisms (GCM) 10K type strain sequencing project: providing services to taxonomists for standard genome sequencing and annotation.</title>
        <authorList>
            <consortium name="The Broad Institute Genomics Platform"/>
            <consortium name="The Broad Institute Genome Sequencing Center for Infectious Disease"/>
            <person name="Wu L."/>
            <person name="Ma J."/>
        </authorList>
    </citation>
    <scope>NUCLEOTIDE SEQUENCE [LARGE SCALE GENOMIC DNA]</scope>
    <source>
        <strain evidence="9">JCM 16021</strain>
    </source>
</reference>
<accession>A0ABP5KK59</accession>
<sequence>MQVGVFGSARVAPDAGEAAGSGEPRWLDLGARKPRSIVASLALHAGRPVTADLLADLVWAGEPPRAAHGALHAYISGLRKVLDPQRTSRSATSVLETTDHGYQLRVRAEDVDVHRFVVDVRRLERVLAPLASQLTTGDRTGWPGRGTLTSALDELDVVLATWTGTPYADLLEHPDVVAERAALEQVRASAEQARLLGLLALGEHASVLSTTESRVSTNALQERWWALHALALTRAGRQADALDSLRTVRVLLADELGLDPGPELRDLEQAILRQDDRLLSVLEAEPVAGAVAEQRGLDRARPPLQADEGDPSPQIGRAAERSRLHALLDVPAGAALIVGEPGIGKTWLAGELADEARRRGYVVARGACSQDDGAPPLWPWLGVLRALDPARAGIAAMVEHGGDGDSAARQAFETSDRIAQALFAAAEAAPVLVVLDDLHWADDATLRTLRHVLAETPADSALVVVATRRAHPEPEGALADVGEAFARRHALRLDLTGLDLGDARALVRSVVGGSVPDSTADAWQARAAGNPFFLVELARLGESEVAEVPSTVRDVVTRRLTSLTARALDTLRLAAVAGRRFQAAIVTAAGGLDLDDVVDDLEAARVAGLVVDEGAGEYAFVHALTRDAVHQSVPPTRRARLHAQLAHALDGDPTTRALLDEEQRTAELARHWLAAGPSHLDRAWPAAAAAAAQARSLSAYHEAMVLRAAAVEAHRRSAGGDEAQRYDLLMELADDASYAAWWPEVERAAFEAMALARATGSPDKVAAAASALTRYCAWLPHEPEAVFEDVIDDLRWALAHVPGEDHVARARLQLVLAVELYYVEGTAAERLALVESGLTLARAERDPRLLWWACRTAWMACWSPHLLDVREPWAEEGLAAAREAGDPAGIAVCSLVGVLDALERCDLAAWERLDAQTGAVADRERLPYVSISLQWLRMTLAGLRDDRAEVARQYAVMSETAPQVAIPMKEVQAPAAALFSRIWDAEALAGQVDELVDAFKNAFGTATVVHAMLARVGRADEVRPLLVDSPMPHETDLYWSTINDWVFESEAAVLAEDRQLAETALEKLRPFAGRMAVAGASAVSGPVDGYVALLESFAGDPARATASADAAEATAREWGFTAYLTWLRGWRERRGF</sequence>
<dbReference type="InterPro" id="IPR041664">
    <property type="entry name" value="AAA_16"/>
</dbReference>
<proteinExistence type="inferred from homology"/>
<dbReference type="SUPFAM" id="SSF48452">
    <property type="entry name" value="TPR-like"/>
    <property type="match status" value="1"/>
</dbReference>
<dbReference type="SMART" id="SM00382">
    <property type="entry name" value="AAA"/>
    <property type="match status" value="1"/>
</dbReference>
<evidence type="ECO:0000256" key="1">
    <source>
        <dbReference type="ARBA" id="ARBA00005820"/>
    </source>
</evidence>